<dbReference type="InterPro" id="IPR003000">
    <property type="entry name" value="Sirtuin"/>
</dbReference>
<dbReference type="PANTHER" id="PTHR11085">
    <property type="entry name" value="NAD-DEPENDENT PROTEIN DEACYLASE SIRTUIN-5, MITOCHONDRIAL-RELATED"/>
    <property type="match status" value="1"/>
</dbReference>
<dbReference type="GO" id="GO:0017136">
    <property type="term" value="F:histone deacetylase activity, NAD-dependent"/>
    <property type="evidence" value="ECO:0007669"/>
    <property type="project" value="TreeGrafter"/>
</dbReference>
<evidence type="ECO:0000256" key="4">
    <source>
        <dbReference type="PROSITE-ProRule" id="PRU00236"/>
    </source>
</evidence>
<evidence type="ECO:0000259" key="6">
    <source>
        <dbReference type="PROSITE" id="PS50305"/>
    </source>
</evidence>
<feature type="active site" description="Proton acceptor" evidence="4">
    <location>
        <position position="152"/>
    </location>
</feature>
<feature type="domain" description="Deacetylase sirtuin-type" evidence="6">
    <location>
        <begin position="10"/>
        <end position="304"/>
    </location>
</feature>
<gene>
    <name evidence="7" type="ORF">AGERDE_LOCUS4055</name>
</gene>
<organism evidence="7 8">
    <name type="scientific">Ambispora gerdemannii</name>
    <dbReference type="NCBI Taxonomy" id="144530"/>
    <lineage>
        <taxon>Eukaryota</taxon>
        <taxon>Fungi</taxon>
        <taxon>Fungi incertae sedis</taxon>
        <taxon>Mucoromycota</taxon>
        <taxon>Glomeromycotina</taxon>
        <taxon>Glomeromycetes</taxon>
        <taxon>Archaeosporales</taxon>
        <taxon>Ambisporaceae</taxon>
        <taxon>Ambispora</taxon>
    </lineage>
</organism>
<keyword evidence="8" id="KW-1185">Reference proteome</keyword>
<protein>
    <submittedName>
        <fullName evidence="7">7112_t:CDS:1</fullName>
    </submittedName>
</protein>
<dbReference type="GO" id="GO:0046872">
    <property type="term" value="F:metal ion binding"/>
    <property type="evidence" value="ECO:0007669"/>
    <property type="project" value="UniProtKB-KW"/>
</dbReference>
<evidence type="ECO:0000313" key="7">
    <source>
        <dbReference type="EMBL" id="CAG8497109.1"/>
    </source>
</evidence>
<dbReference type="InterPro" id="IPR026591">
    <property type="entry name" value="Sirtuin_cat_small_dom_sf"/>
</dbReference>
<name>A0A9N8ZIP5_9GLOM</name>
<evidence type="ECO:0000256" key="2">
    <source>
        <dbReference type="ARBA" id="ARBA00022679"/>
    </source>
</evidence>
<keyword evidence="4" id="KW-0862">Zinc</keyword>
<feature type="binding site" evidence="4">
    <location>
        <position position="188"/>
    </location>
    <ligand>
        <name>Zn(2+)</name>
        <dbReference type="ChEBI" id="CHEBI:29105"/>
    </ligand>
</feature>
<comment type="similarity">
    <text evidence="1">Belongs to the sirtuin family. Class I subfamily.</text>
</comment>
<dbReference type="InterPro" id="IPR029035">
    <property type="entry name" value="DHS-like_NAD/FAD-binding_dom"/>
</dbReference>
<dbReference type="Pfam" id="PF02146">
    <property type="entry name" value="SIR2"/>
    <property type="match status" value="1"/>
</dbReference>
<dbReference type="Gene3D" id="3.40.50.1220">
    <property type="entry name" value="TPP-binding domain"/>
    <property type="match status" value="1"/>
</dbReference>
<evidence type="ECO:0000313" key="8">
    <source>
        <dbReference type="Proteomes" id="UP000789831"/>
    </source>
</evidence>
<evidence type="ECO:0000256" key="1">
    <source>
        <dbReference type="ARBA" id="ARBA00006924"/>
    </source>
</evidence>
<reference evidence="7" key="1">
    <citation type="submission" date="2021-06" db="EMBL/GenBank/DDBJ databases">
        <authorList>
            <person name="Kallberg Y."/>
            <person name="Tangrot J."/>
            <person name="Rosling A."/>
        </authorList>
    </citation>
    <scope>NUCLEOTIDE SEQUENCE</scope>
    <source>
        <strain evidence="7">MT106</strain>
    </source>
</reference>
<dbReference type="InterPro" id="IPR026590">
    <property type="entry name" value="Ssirtuin_cat_dom"/>
</dbReference>
<evidence type="ECO:0000256" key="3">
    <source>
        <dbReference type="ARBA" id="ARBA00023027"/>
    </source>
</evidence>
<dbReference type="PANTHER" id="PTHR11085:SF8">
    <property type="entry name" value="NAD-DEPENDENT HISTONE DEACETYLASE HST3"/>
    <property type="match status" value="1"/>
</dbReference>
<dbReference type="AlphaFoldDB" id="A0A9N8ZIP5"/>
<feature type="compositionally biased region" description="Basic and acidic residues" evidence="5">
    <location>
        <begin position="319"/>
        <end position="333"/>
    </location>
</feature>
<feature type="binding site" evidence="4">
    <location>
        <position position="160"/>
    </location>
    <ligand>
        <name>Zn(2+)</name>
        <dbReference type="ChEBI" id="CHEBI:29105"/>
    </ligand>
</feature>
<dbReference type="InterPro" id="IPR050134">
    <property type="entry name" value="NAD-dep_sirtuin_deacylases"/>
</dbReference>
<dbReference type="PROSITE" id="PS50305">
    <property type="entry name" value="SIRTUIN"/>
    <property type="match status" value="1"/>
</dbReference>
<accession>A0A9N8ZIP5</accession>
<feature type="compositionally biased region" description="Basic residues" evidence="5">
    <location>
        <begin position="344"/>
        <end position="355"/>
    </location>
</feature>
<feature type="binding site" evidence="4">
    <location>
        <position position="163"/>
    </location>
    <ligand>
        <name>Zn(2+)</name>
        <dbReference type="ChEBI" id="CHEBI:29105"/>
    </ligand>
</feature>
<feature type="region of interest" description="Disordered" evidence="5">
    <location>
        <begin position="304"/>
        <end position="355"/>
    </location>
</feature>
<dbReference type="Gene3D" id="3.30.1600.10">
    <property type="entry name" value="SIR2/SIRT2 'Small Domain"/>
    <property type="match status" value="1"/>
</dbReference>
<dbReference type="OrthoDB" id="2919105at2759"/>
<keyword evidence="4" id="KW-0479">Metal-binding</keyword>
<proteinExistence type="inferred from homology"/>
<sequence>MDIETLDLEELADQESLHEVAQSVRHAKKCIIITGAGISCSGGIPDFRSSDGLYNMVRSKYPGTFRSGKDLFDANLLHNESSIKAFHAFMGLLKEYVVKAKPTPTHHFMKKMYDQGKLVRVYTQNIDNLEESVGLNVNWQADSRGAKVIQLHGSMEELKCNSCNENFEFEVYHCEIFKQGESPECPACEERESVRQRQGKRRHTIGRLKPNILLYGDSHPQGDQIGEIAARDEEKSDCLIIMGTSLRIPGVKRLIKQFAKGVHNRNGKVILVNATDVARKEWQSYIDYQIIGTSDEWVRLVEENQPEGNATSSRKKRRKDSDNNVNKNREVTLRKYMKTTKNIPTRKKTRSNNNK</sequence>
<dbReference type="SUPFAM" id="SSF52467">
    <property type="entry name" value="DHS-like NAD/FAD-binding domain"/>
    <property type="match status" value="1"/>
</dbReference>
<dbReference type="GO" id="GO:0070403">
    <property type="term" value="F:NAD+ binding"/>
    <property type="evidence" value="ECO:0007669"/>
    <property type="project" value="InterPro"/>
</dbReference>
<keyword evidence="2" id="KW-0808">Transferase</keyword>
<keyword evidence="3" id="KW-0520">NAD</keyword>
<feature type="binding site" evidence="4">
    <location>
        <position position="185"/>
    </location>
    <ligand>
        <name>Zn(2+)</name>
        <dbReference type="ChEBI" id="CHEBI:29105"/>
    </ligand>
</feature>
<dbReference type="Proteomes" id="UP000789831">
    <property type="component" value="Unassembled WGS sequence"/>
</dbReference>
<comment type="caution">
    <text evidence="7">The sequence shown here is derived from an EMBL/GenBank/DDBJ whole genome shotgun (WGS) entry which is preliminary data.</text>
</comment>
<dbReference type="GO" id="GO:0005634">
    <property type="term" value="C:nucleus"/>
    <property type="evidence" value="ECO:0007669"/>
    <property type="project" value="TreeGrafter"/>
</dbReference>
<dbReference type="EMBL" id="CAJVPL010000438">
    <property type="protein sequence ID" value="CAG8497109.1"/>
    <property type="molecule type" value="Genomic_DNA"/>
</dbReference>
<evidence type="ECO:0000256" key="5">
    <source>
        <dbReference type="SAM" id="MobiDB-lite"/>
    </source>
</evidence>